<keyword evidence="6 8" id="KW-1133">Transmembrane helix</keyword>
<feature type="transmembrane region" description="Helical" evidence="8">
    <location>
        <begin position="375"/>
        <end position="397"/>
    </location>
</feature>
<dbReference type="Proteomes" id="UP000410984">
    <property type="component" value="Unassembled WGS sequence"/>
</dbReference>
<evidence type="ECO:0000256" key="4">
    <source>
        <dbReference type="ARBA" id="ARBA00022692"/>
    </source>
</evidence>
<feature type="transmembrane region" description="Helical" evidence="8">
    <location>
        <begin position="264"/>
        <end position="283"/>
    </location>
</feature>
<dbReference type="GO" id="GO:0005886">
    <property type="term" value="C:plasma membrane"/>
    <property type="evidence" value="ECO:0007669"/>
    <property type="project" value="UniProtKB-SubCell"/>
</dbReference>
<dbReference type="PANTHER" id="PTHR43528">
    <property type="entry name" value="ALPHA-KETOGLUTARATE PERMEASE"/>
    <property type="match status" value="1"/>
</dbReference>
<dbReference type="OrthoDB" id="9783227at2"/>
<sequence>MQNVHIADLAIPDIVTETPERVGKRAAVAAATGTAIEYYEFGVYGFMAAFLGPLFFPSSDPTAALLSTLAVFGSAFLVRPVGGILLGRLGDRFGRRVVLLTTIIGMGVATVAIGLLPTTAQVGLLAPALLVLARLAQGFFACGEVVGSAAFVAESAPRGRRGFFGAFTPVGVALGGALAATVCGITTYCLTPAQMAEWGWRVPFLLALPLVVFSGLMRHNLEETPAFRRFLAKGQPPKAPVRDVLATQLGSVLKVVLIAGGQNVGYWVGLVFMNLYLTAHLGYPKTQVYWIMAAIGVIVATMMPFWGGLSDRWGRRKVLGIGFTAYIILVVPMMLLMAQNNIWLAALALLISVLPMPIVQSVGYPTYSEQFPTPLRYTGMAIAINLGAMIGGGLTPYLSTWLLATTGNLLVPGFLLAGAAAIALATLSCLPETAQDDLA</sequence>
<dbReference type="SUPFAM" id="SSF103473">
    <property type="entry name" value="MFS general substrate transporter"/>
    <property type="match status" value="1"/>
</dbReference>
<feature type="transmembrane region" description="Helical" evidence="8">
    <location>
        <begin position="62"/>
        <end position="85"/>
    </location>
</feature>
<evidence type="ECO:0000259" key="9">
    <source>
        <dbReference type="PROSITE" id="PS50850"/>
    </source>
</evidence>
<keyword evidence="2" id="KW-0813">Transport</keyword>
<organism evidence="10 11">
    <name type="scientific">Methylobacterium symbioticum</name>
    <dbReference type="NCBI Taxonomy" id="2584084"/>
    <lineage>
        <taxon>Bacteria</taxon>
        <taxon>Pseudomonadati</taxon>
        <taxon>Pseudomonadota</taxon>
        <taxon>Alphaproteobacteria</taxon>
        <taxon>Hyphomicrobiales</taxon>
        <taxon>Methylobacteriaceae</taxon>
        <taxon>Methylobacterium</taxon>
    </lineage>
</organism>
<dbReference type="InterPro" id="IPR011701">
    <property type="entry name" value="MFS"/>
</dbReference>
<dbReference type="EMBL" id="CABFPH010000019">
    <property type="protein sequence ID" value="VUD71270.1"/>
    <property type="molecule type" value="Genomic_DNA"/>
</dbReference>
<dbReference type="InterPro" id="IPR020846">
    <property type="entry name" value="MFS_dom"/>
</dbReference>
<accession>A0A509EAU0</accession>
<evidence type="ECO:0000256" key="1">
    <source>
        <dbReference type="ARBA" id="ARBA00004651"/>
    </source>
</evidence>
<evidence type="ECO:0000256" key="6">
    <source>
        <dbReference type="ARBA" id="ARBA00022989"/>
    </source>
</evidence>
<feature type="transmembrane region" description="Helical" evidence="8">
    <location>
        <begin position="128"/>
        <end position="152"/>
    </location>
</feature>
<evidence type="ECO:0000256" key="2">
    <source>
        <dbReference type="ARBA" id="ARBA00022448"/>
    </source>
</evidence>
<feature type="transmembrane region" description="Helical" evidence="8">
    <location>
        <begin position="318"/>
        <end position="336"/>
    </location>
</feature>
<dbReference type="InterPro" id="IPR005828">
    <property type="entry name" value="MFS_sugar_transport-like"/>
</dbReference>
<dbReference type="Gene3D" id="1.20.1250.20">
    <property type="entry name" value="MFS general substrate transporter like domains"/>
    <property type="match status" value="2"/>
</dbReference>
<protein>
    <submittedName>
        <fullName evidence="10">Proline/betaine transporter</fullName>
    </submittedName>
</protein>
<feature type="transmembrane region" description="Helical" evidence="8">
    <location>
        <begin position="409"/>
        <end position="430"/>
    </location>
</feature>
<evidence type="ECO:0000313" key="10">
    <source>
        <dbReference type="EMBL" id="VUD71270.1"/>
    </source>
</evidence>
<dbReference type="GO" id="GO:0015293">
    <property type="term" value="F:symporter activity"/>
    <property type="evidence" value="ECO:0007669"/>
    <property type="project" value="UniProtKB-KW"/>
</dbReference>
<keyword evidence="11" id="KW-1185">Reference proteome</keyword>
<feature type="transmembrane region" description="Helical" evidence="8">
    <location>
        <begin position="342"/>
        <end position="363"/>
    </location>
</feature>
<comment type="subcellular location">
    <subcellularLocation>
        <location evidence="1">Cell membrane</location>
        <topology evidence="1">Multi-pass membrane protein</topology>
    </subcellularLocation>
</comment>
<name>A0A509EAU0_9HYPH</name>
<keyword evidence="4 8" id="KW-0812">Transmembrane</keyword>
<keyword evidence="3" id="KW-1003">Cell membrane</keyword>
<keyword evidence="7 8" id="KW-0472">Membrane</keyword>
<dbReference type="Pfam" id="PF07690">
    <property type="entry name" value="MFS_1"/>
    <property type="match status" value="1"/>
</dbReference>
<feature type="domain" description="Major facilitator superfamily (MFS) profile" evidence="9">
    <location>
        <begin position="26"/>
        <end position="435"/>
    </location>
</feature>
<dbReference type="AlphaFoldDB" id="A0A509EAU0"/>
<dbReference type="PANTHER" id="PTHR43528:SF1">
    <property type="entry name" value="ALPHA-KETOGLUTARATE PERMEASE"/>
    <property type="match status" value="1"/>
</dbReference>
<evidence type="ECO:0000256" key="5">
    <source>
        <dbReference type="ARBA" id="ARBA00022847"/>
    </source>
</evidence>
<proteinExistence type="predicted"/>
<dbReference type="InterPro" id="IPR051084">
    <property type="entry name" value="H+-coupled_symporters"/>
</dbReference>
<evidence type="ECO:0000313" key="11">
    <source>
        <dbReference type="Proteomes" id="UP000410984"/>
    </source>
</evidence>
<feature type="transmembrane region" description="Helical" evidence="8">
    <location>
        <begin position="97"/>
        <end position="116"/>
    </location>
</feature>
<evidence type="ECO:0000256" key="3">
    <source>
        <dbReference type="ARBA" id="ARBA00022475"/>
    </source>
</evidence>
<feature type="transmembrane region" description="Helical" evidence="8">
    <location>
        <begin position="200"/>
        <end position="221"/>
    </location>
</feature>
<feature type="transmembrane region" description="Helical" evidence="8">
    <location>
        <begin position="289"/>
        <end position="306"/>
    </location>
</feature>
<keyword evidence="5" id="KW-0769">Symport</keyword>
<feature type="transmembrane region" description="Helical" evidence="8">
    <location>
        <begin position="164"/>
        <end position="188"/>
    </location>
</feature>
<dbReference type="RefSeq" id="WP_142582707.1">
    <property type="nucleotide sequence ID" value="NZ_CABFPH010000019.1"/>
</dbReference>
<gene>
    <name evidence="10" type="primary">proP_5</name>
    <name evidence="10" type="ORF">MET9862_01848</name>
</gene>
<evidence type="ECO:0000256" key="8">
    <source>
        <dbReference type="SAM" id="Phobius"/>
    </source>
</evidence>
<reference evidence="10 11" key="1">
    <citation type="submission" date="2019-06" db="EMBL/GenBank/DDBJ databases">
        <authorList>
            <person name="Rodrigo-Torres L."/>
            <person name="Arahal R. D."/>
            <person name="Lucena T."/>
        </authorList>
    </citation>
    <scope>NUCLEOTIDE SEQUENCE [LARGE SCALE GENOMIC DNA]</scope>
    <source>
        <strain evidence="10 11">SB0023/3</strain>
    </source>
</reference>
<dbReference type="InterPro" id="IPR036259">
    <property type="entry name" value="MFS_trans_sf"/>
</dbReference>
<evidence type="ECO:0000256" key="7">
    <source>
        <dbReference type="ARBA" id="ARBA00023136"/>
    </source>
</evidence>
<dbReference type="Pfam" id="PF00083">
    <property type="entry name" value="Sugar_tr"/>
    <property type="match status" value="1"/>
</dbReference>
<dbReference type="PROSITE" id="PS50850">
    <property type="entry name" value="MFS"/>
    <property type="match status" value="1"/>
</dbReference>